<organism evidence="1 2">
    <name type="scientific">Phialophora macrospora</name>
    <dbReference type="NCBI Taxonomy" id="1851006"/>
    <lineage>
        <taxon>Eukaryota</taxon>
        <taxon>Fungi</taxon>
        <taxon>Dikarya</taxon>
        <taxon>Ascomycota</taxon>
        <taxon>Pezizomycotina</taxon>
        <taxon>Eurotiomycetes</taxon>
        <taxon>Chaetothyriomycetidae</taxon>
        <taxon>Chaetothyriales</taxon>
        <taxon>Herpotrichiellaceae</taxon>
        <taxon>Phialophora</taxon>
    </lineage>
</organism>
<name>A0A0D2E709_9EURO</name>
<dbReference type="PANTHER" id="PTHR37540:SF5">
    <property type="entry name" value="TRANSCRIPTION FACTOR DOMAIN-CONTAINING PROTEIN"/>
    <property type="match status" value="1"/>
</dbReference>
<evidence type="ECO:0008006" key="3">
    <source>
        <dbReference type="Google" id="ProtNLM"/>
    </source>
</evidence>
<proteinExistence type="predicted"/>
<protein>
    <recommendedName>
        <fullName evidence="3">Transcription factor domain-containing protein</fullName>
    </recommendedName>
</protein>
<sequence length="365" mass="40237">MLSDLLTLSVRMTELFSRAAFLAPSPNGPSASNEDPIPLRRTLYLYKLSTITIIRQRLSESSSIRDPSIFRGIVTLADCEFMADSPREGRLHLKACLEIAHARGGLATLSDLELELMCTTEFVIAALSGELPCKPVSEMEVAVHSRIPKDRSTALTAQTGFAKLECFHQGQASEIEKGLDTLLAATNGIHRSVPARSKPPDCDNLALYGLFAGFQLFTAAPRVSYTNGSHIPDSEIDISEALRLAGMLVIAATCLKNTPKQHLYDLLVRKMTRVLLDHMHISTSLLRSTTSALLWTYFVGAYITSRSPKQNFFLQGVTQLAGWISLEDWRGVRAQLKTFPYIDQEFDGPFEEVWNSAAFSAASPP</sequence>
<dbReference type="Proteomes" id="UP000054266">
    <property type="component" value="Unassembled WGS sequence"/>
</dbReference>
<dbReference type="HOGENOM" id="CLU_642499_0_0_1"/>
<accession>A0A0D2E709</accession>
<dbReference type="EMBL" id="KN846957">
    <property type="protein sequence ID" value="KIW70087.1"/>
    <property type="molecule type" value="Genomic_DNA"/>
</dbReference>
<dbReference type="AlphaFoldDB" id="A0A0D2E709"/>
<reference evidence="1 2" key="1">
    <citation type="submission" date="2015-01" db="EMBL/GenBank/DDBJ databases">
        <title>The Genome Sequence of Capronia semiimmersa CBS27337.</title>
        <authorList>
            <consortium name="The Broad Institute Genomics Platform"/>
            <person name="Cuomo C."/>
            <person name="de Hoog S."/>
            <person name="Gorbushina A."/>
            <person name="Stielow B."/>
            <person name="Teixiera M."/>
            <person name="Abouelleil A."/>
            <person name="Chapman S.B."/>
            <person name="Priest M."/>
            <person name="Young S.K."/>
            <person name="Wortman J."/>
            <person name="Nusbaum C."/>
            <person name="Birren B."/>
        </authorList>
    </citation>
    <scope>NUCLEOTIDE SEQUENCE [LARGE SCALE GENOMIC DNA]</scope>
    <source>
        <strain evidence="1 2">CBS 27337</strain>
    </source>
</reference>
<evidence type="ECO:0000313" key="1">
    <source>
        <dbReference type="EMBL" id="KIW70087.1"/>
    </source>
</evidence>
<gene>
    <name evidence="1" type="ORF">PV04_02393</name>
</gene>
<keyword evidence="2" id="KW-1185">Reference proteome</keyword>
<evidence type="ECO:0000313" key="2">
    <source>
        <dbReference type="Proteomes" id="UP000054266"/>
    </source>
</evidence>
<dbReference type="PANTHER" id="PTHR37540">
    <property type="entry name" value="TRANSCRIPTION FACTOR (ACR-2), PUTATIVE-RELATED-RELATED"/>
    <property type="match status" value="1"/>
</dbReference>